<dbReference type="EMBL" id="JXLG01000003">
    <property type="protein sequence ID" value="KJY62148.1"/>
    <property type="molecule type" value="Genomic_DNA"/>
</dbReference>
<protein>
    <submittedName>
        <fullName evidence="2">Uncharacterized protein</fullName>
    </submittedName>
</protein>
<reference evidence="2 3" key="1">
    <citation type="submission" date="2015-01" db="EMBL/GenBank/DDBJ databases">
        <title>Comparative genomics of the lactic acid bacteria isolated from the honey bee gut.</title>
        <authorList>
            <person name="Ellegaard K.M."/>
            <person name="Tamarit D."/>
            <person name="Javelind E."/>
            <person name="Olofsson T."/>
            <person name="Andersson S.G."/>
            <person name="Vasquez A."/>
        </authorList>
    </citation>
    <scope>NUCLEOTIDE SEQUENCE [LARGE SCALE GENOMIC DNA]</scope>
    <source>
        <strain evidence="2 3">Hma11</strain>
    </source>
</reference>
<keyword evidence="1" id="KW-0812">Transmembrane</keyword>
<dbReference type="RefSeq" id="WP_046305898.1">
    <property type="nucleotide sequence ID" value="NZ_CAMKYX010000004.1"/>
</dbReference>
<keyword evidence="1" id="KW-1133">Transmembrane helix</keyword>
<evidence type="ECO:0000313" key="2">
    <source>
        <dbReference type="EMBL" id="KJY62148.1"/>
    </source>
</evidence>
<feature type="transmembrane region" description="Helical" evidence="1">
    <location>
        <begin position="237"/>
        <end position="263"/>
    </location>
</feature>
<feature type="transmembrane region" description="Helical" evidence="1">
    <location>
        <begin position="23"/>
        <end position="46"/>
    </location>
</feature>
<evidence type="ECO:0000313" key="3">
    <source>
        <dbReference type="Proteomes" id="UP000033682"/>
    </source>
</evidence>
<keyword evidence="1" id="KW-0472">Membrane</keyword>
<keyword evidence="3" id="KW-1185">Reference proteome</keyword>
<dbReference type="HOGENOM" id="CLU_1014853_0_0_9"/>
<dbReference type="Proteomes" id="UP000033682">
    <property type="component" value="Unassembled WGS sequence"/>
</dbReference>
<organism evidence="2 3">
    <name type="scientific">Lactobacillus apis</name>
    <dbReference type="NCBI Taxonomy" id="303541"/>
    <lineage>
        <taxon>Bacteria</taxon>
        <taxon>Bacillati</taxon>
        <taxon>Bacillota</taxon>
        <taxon>Bacilli</taxon>
        <taxon>Lactobacillales</taxon>
        <taxon>Lactobacillaceae</taxon>
        <taxon>Lactobacillus</taxon>
    </lineage>
</organism>
<evidence type="ECO:0000256" key="1">
    <source>
        <dbReference type="SAM" id="Phobius"/>
    </source>
</evidence>
<comment type="caution">
    <text evidence="2">The sequence shown here is derived from an EMBL/GenBank/DDBJ whole genome shotgun (WGS) entry which is preliminary data.</text>
</comment>
<accession>A0A0F4LUV3</accession>
<name>A0A0F4LUV3_9LACO</name>
<proteinExistence type="predicted"/>
<feature type="transmembrane region" description="Helical" evidence="1">
    <location>
        <begin position="167"/>
        <end position="190"/>
    </location>
</feature>
<gene>
    <name evidence="2" type="ORF">JF72_01290</name>
</gene>
<dbReference type="STRING" id="303541.JF72_01290"/>
<feature type="transmembrane region" description="Helical" evidence="1">
    <location>
        <begin position="211"/>
        <end position="231"/>
    </location>
</feature>
<dbReference type="AlphaFoldDB" id="A0A0F4LUV3"/>
<sequence length="275" mass="30697">MTSSTQTDLRRVTQEEKHQYQKALSFIILLIVALVMVSVTFLNPFFMKGQIRSDSNQVVVVRQVNKHFNTLAREIGARQSDDANLLTNKQTQLIADHIIDYTLKPWFKVNKLTLANDILYDINLNIDQGASSDAQLVQEKLKKQGSNAPYEVMDAFSLSTITVGGNVAFGLLLLNIVLMIMAVISLRSLFNEIRAAFTKKMLIHVMTASNMWAGFWLMLVAGIFALIPVIINVEAVAVLGYLLEIGSSIFLDFVIVGVLLYVFSAIPWKITSPNN</sequence>
<dbReference type="PATRIC" id="fig|303541.3.peg.272"/>